<comment type="caution">
    <text evidence="1">The sequence shown here is derived from an EMBL/GenBank/DDBJ whole genome shotgun (WGS) entry which is preliminary data.</text>
</comment>
<reference evidence="1" key="1">
    <citation type="journal article" date="2019" name="Sci. Rep.">
        <title>Draft genome of Tanacetum cinerariifolium, the natural source of mosquito coil.</title>
        <authorList>
            <person name="Yamashiro T."/>
            <person name="Shiraishi A."/>
            <person name="Satake H."/>
            <person name="Nakayama K."/>
        </authorList>
    </citation>
    <scope>NUCLEOTIDE SEQUENCE</scope>
</reference>
<name>A0A699X660_TANCI</name>
<evidence type="ECO:0000313" key="1">
    <source>
        <dbReference type="EMBL" id="GFD55177.1"/>
    </source>
</evidence>
<protein>
    <submittedName>
        <fullName evidence="1">Uncharacterized protein</fullName>
    </submittedName>
</protein>
<accession>A0A699X660</accession>
<sequence length="87" mass="8839">MYTVGHDTRTYPVAPDASSAANFLDFLTESFTNGLSFAFTEDDGAAAGADSDIGLLGIGGASVGEASSTGASAELMFLLRCNSKPPI</sequence>
<dbReference type="AlphaFoldDB" id="A0A699X660"/>
<organism evidence="1">
    <name type="scientific">Tanacetum cinerariifolium</name>
    <name type="common">Dalmatian daisy</name>
    <name type="synonym">Chrysanthemum cinerariifolium</name>
    <dbReference type="NCBI Taxonomy" id="118510"/>
    <lineage>
        <taxon>Eukaryota</taxon>
        <taxon>Viridiplantae</taxon>
        <taxon>Streptophyta</taxon>
        <taxon>Embryophyta</taxon>
        <taxon>Tracheophyta</taxon>
        <taxon>Spermatophyta</taxon>
        <taxon>Magnoliopsida</taxon>
        <taxon>eudicotyledons</taxon>
        <taxon>Gunneridae</taxon>
        <taxon>Pentapetalae</taxon>
        <taxon>asterids</taxon>
        <taxon>campanulids</taxon>
        <taxon>Asterales</taxon>
        <taxon>Asteraceae</taxon>
        <taxon>Asteroideae</taxon>
        <taxon>Anthemideae</taxon>
        <taxon>Anthemidinae</taxon>
        <taxon>Tanacetum</taxon>
    </lineage>
</organism>
<gene>
    <name evidence="1" type="ORF">Tci_927146</name>
</gene>
<dbReference type="EMBL" id="BKCJ011814840">
    <property type="protein sequence ID" value="GFD55177.1"/>
    <property type="molecule type" value="Genomic_DNA"/>
</dbReference>
<proteinExistence type="predicted"/>